<feature type="region of interest" description="Disordered" evidence="6">
    <location>
        <begin position="240"/>
        <end position="267"/>
    </location>
</feature>
<sequence length="744" mass="81303">MPRRDETAASPDPPDTDRNVVTETLHGVEIDDPYRWLEDDTEAVEEWVERQNAYADAYLDTPTSERLRPRFESVAEVADYGSVVVREDRYFTTVQEPTDDHPRLEVRAEPGGEGVVLADPNAWPGNDPESDGPPRSMGWYSAAHDGDHVAVGVTEGGDENYDVRVLPVPDADAIGEHGVESDGHTPGPGPDPEVVLERRGRVNASSFAWEADGEGFYYVATGAADEGAQMDKALRRYRLDGRSDAGGTGEGEDEPPEPPESPETSETTLLEHDDQHVWPGVTVDPDSGLLAVGFSEMMGGTEWYVHVDGELRPVLTDTDAETSVRFHDGTAFLHTDHEAPRNRLLACSVERFREGDLEFAECREVIGERESILQSAVPTGDRLVVHTQRDAHSRLSVHDRDGTHRRDLPLPDYATVTWTTAARGEPEAFYGVTGFDRPPAVTRVDIDSEREAGTGGETIASVDVDVPDDLVVEQAFVESTDDAEVPVFVCYREDVADDGGPSGAPRPAVLYGYGGFRNSVTPSFSRFRLPFLADDGVFALVCARGGYEYGEAWHEAGMLAAKQHTFDDFIAAGEWLVGSGYTEPDRLAVAGGSNGGLSVGAVLTQRPDLFGAVQCEVPLLDMLRFHRFLLGESWTTEYGHPENDPEAFEYIREYSPYHNVESGVEYPATLFRTAASDTRVHPSHARKMAARMQAEADGGPFLLRTKSDTGHGVGRPKSMIVDEQVDAWTFLYEALDVGDGSAGA</sequence>
<feature type="domain" description="Peptidase S9A N-terminal" evidence="8">
    <location>
        <begin position="266"/>
        <end position="450"/>
    </location>
</feature>
<dbReference type="InterPro" id="IPR029058">
    <property type="entry name" value="AB_hydrolase_fold"/>
</dbReference>
<dbReference type="EC" id="3.4.21.26" evidence="2"/>
<evidence type="ECO:0000259" key="8">
    <source>
        <dbReference type="Pfam" id="PF02897"/>
    </source>
</evidence>
<gene>
    <name evidence="9" type="ORF">ACFQEU_09550</name>
</gene>
<dbReference type="EMBL" id="JBHSWW010000131">
    <property type="protein sequence ID" value="MFC6753702.1"/>
    <property type="molecule type" value="Genomic_DNA"/>
</dbReference>
<protein>
    <recommendedName>
        <fullName evidence="2">prolyl oligopeptidase</fullName>
        <ecNumber evidence="2">3.4.21.26</ecNumber>
    </recommendedName>
</protein>
<comment type="catalytic activity">
    <reaction evidence="1">
        <text>Hydrolysis of Pro-|-Xaa &gt;&gt; Ala-|-Xaa in oligopeptides.</text>
        <dbReference type="EC" id="3.4.21.26"/>
    </reaction>
</comment>
<evidence type="ECO:0000313" key="9">
    <source>
        <dbReference type="EMBL" id="MFC6753702.1"/>
    </source>
</evidence>
<proteinExistence type="predicted"/>
<evidence type="ECO:0000256" key="4">
    <source>
        <dbReference type="ARBA" id="ARBA00022801"/>
    </source>
</evidence>
<evidence type="ECO:0000313" key="10">
    <source>
        <dbReference type="Proteomes" id="UP001596442"/>
    </source>
</evidence>
<dbReference type="InterPro" id="IPR023302">
    <property type="entry name" value="Pept_S9A_N"/>
</dbReference>
<organism evidence="9 10">
    <name type="scientific">Halorubrum tibetense</name>
    <dbReference type="NCBI Taxonomy" id="175631"/>
    <lineage>
        <taxon>Archaea</taxon>
        <taxon>Methanobacteriati</taxon>
        <taxon>Methanobacteriota</taxon>
        <taxon>Stenosarchaea group</taxon>
        <taxon>Halobacteria</taxon>
        <taxon>Halobacteriales</taxon>
        <taxon>Haloferacaceae</taxon>
        <taxon>Halorubrum</taxon>
    </lineage>
</organism>
<dbReference type="InterPro" id="IPR002470">
    <property type="entry name" value="Peptidase_S9A"/>
</dbReference>
<dbReference type="Pfam" id="PF00326">
    <property type="entry name" value="Peptidase_S9"/>
    <property type="match status" value="1"/>
</dbReference>
<reference evidence="9 10" key="1">
    <citation type="journal article" date="2019" name="Int. J. Syst. Evol. Microbiol.">
        <title>The Global Catalogue of Microorganisms (GCM) 10K type strain sequencing project: providing services to taxonomists for standard genome sequencing and annotation.</title>
        <authorList>
            <consortium name="The Broad Institute Genomics Platform"/>
            <consortium name="The Broad Institute Genome Sequencing Center for Infectious Disease"/>
            <person name="Wu L."/>
            <person name="Ma J."/>
        </authorList>
    </citation>
    <scope>NUCLEOTIDE SEQUENCE [LARGE SCALE GENOMIC DNA]</scope>
    <source>
        <strain evidence="9 10">CGMCC 1.3239</strain>
    </source>
</reference>
<dbReference type="AlphaFoldDB" id="A0ABD5SC03"/>
<accession>A0ABD5SC03</accession>
<dbReference type="SUPFAM" id="SSF53474">
    <property type="entry name" value="alpha/beta-Hydrolases"/>
    <property type="match status" value="1"/>
</dbReference>
<dbReference type="RefSeq" id="WP_379781548.1">
    <property type="nucleotide sequence ID" value="NZ_JBHSWW010000131.1"/>
</dbReference>
<dbReference type="Gene3D" id="2.130.10.120">
    <property type="entry name" value="Prolyl oligopeptidase, N-terminal domain"/>
    <property type="match status" value="1"/>
</dbReference>
<dbReference type="PANTHER" id="PTHR42881:SF2">
    <property type="entry name" value="PROLYL ENDOPEPTIDASE"/>
    <property type="match status" value="1"/>
</dbReference>
<dbReference type="PANTHER" id="PTHR42881">
    <property type="entry name" value="PROLYL ENDOPEPTIDASE"/>
    <property type="match status" value="1"/>
</dbReference>
<dbReference type="GO" id="GO:0006508">
    <property type="term" value="P:proteolysis"/>
    <property type="evidence" value="ECO:0007669"/>
    <property type="project" value="UniProtKB-KW"/>
</dbReference>
<evidence type="ECO:0000256" key="6">
    <source>
        <dbReference type="SAM" id="MobiDB-lite"/>
    </source>
</evidence>
<evidence type="ECO:0000256" key="1">
    <source>
        <dbReference type="ARBA" id="ARBA00001070"/>
    </source>
</evidence>
<evidence type="ECO:0000256" key="5">
    <source>
        <dbReference type="ARBA" id="ARBA00022825"/>
    </source>
</evidence>
<dbReference type="Gene3D" id="3.40.50.1820">
    <property type="entry name" value="alpha/beta hydrolase"/>
    <property type="match status" value="1"/>
</dbReference>
<evidence type="ECO:0000256" key="2">
    <source>
        <dbReference type="ARBA" id="ARBA00011897"/>
    </source>
</evidence>
<feature type="domain" description="Peptidase S9A N-terminal" evidence="8">
    <location>
        <begin position="16"/>
        <end position="229"/>
    </location>
</feature>
<dbReference type="InterPro" id="IPR001375">
    <property type="entry name" value="Peptidase_S9_cat"/>
</dbReference>
<evidence type="ECO:0000259" key="7">
    <source>
        <dbReference type="Pfam" id="PF00326"/>
    </source>
</evidence>
<keyword evidence="5" id="KW-0720">Serine protease</keyword>
<dbReference type="PRINTS" id="PR00862">
    <property type="entry name" value="PROLIGOPTASE"/>
</dbReference>
<comment type="caution">
    <text evidence="9">The sequence shown here is derived from an EMBL/GenBank/DDBJ whole genome shotgun (WGS) entry which is preliminary data.</text>
</comment>
<evidence type="ECO:0000256" key="3">
    <source>
        <dbReference type="ARBA" id="ARBA00022670"/>
    </source>
</evidence>
<feature type="region of interest" description="Disordered" evidence="6">
    <location>
        <begin position="114"/>
        <end position="134"/>
    </location>
</feature>
<keyword evidence="3" id="KW-0645">Protease</keyword>
<keyword evidence="10" id="KW-1185">Reference proteome</keyword>
<dbReference type="InterPro" id="IPR051167">
    <property type="entry name" value="Prolyl_oligopep/macrocyclase"/>
</dbReference>
<feature type="compositionally biased region" description="Basic and acidic residues" evidence="6">
    <location>
        <begin position="174"/>
        <end position="183"/>
    </location>
</feature>
<feature type="compositionally biased region" description="Basic and acidic residues" evidence="6">
    <location>
        <begin position="15"/>
        <end position="25"/>
    </location>
</feature>
<keyword evidence="4" id="KW-0378">Hydrolase</keyword>
<dbReference type="Proteomes" id="UP001596442">
    <property type="component" value="Unassembled WGS sequence"/>
</dbReference>
<dbReference type="Pfam" id="PF02897">
    <property type="entry name" value="Peptidase_S9_N"/>
    <property type="match status" value="2"/>
</dbReference>
<feature type="domain" description="Peptidase S9 prolyl oligopeptidase catalytic" evidence="7">
    <location>
        <begin position="523"/>
        <end position="736"/>
    </location>
</feature>
<feature type="region of interest" description="Disordered" evidence="6">
    <location>
        <begin position="173"/>
        <end position="195"/>
    </location>
</feature>
<name>A0ABD5SC03_9EURY</name>
<dbReference type="GO" id="GO:0004252">
    <property type="term" value="F:serine-type endopeptidase activity"/>
    <property type="evidence" value="ECO:0007669"/>
    <property type="project" value="UniProtKB-EC"/>
</dbReference>
<dbReference type="SUPFAM" id="SSF50993">
    <property type="entry name" value="Peptidase/esterase 'gauge' domain"/>
    <property type="match status" value="1"/>
</dbReference>
<feature type="region of interest" description="Disordered" evidence="6">
    <location>
        <begin position="1"/>
        <end position="25"/>
    </location>
</feature>